<keyword evidence="2" id="KW-1185">Reference proteome</keyword>
<name>A0A4R4UNP7_9PSEU</name>
<dbReference type="AlphaFoldDB" id="A0A4R4UNP7"/>
<evidence type="ECO:0000313" key="2">
    <source>
        <dbReference type="Proteomes" id="UP000294744"/>
    </source>
</evidence>
<protein>
    <submittedName>
        <fullName evidence="1">Uncharacterized protein</fullName>
    </submittedName>
</protein>
<sequence length="583" mass="63208">MRTVFIHGEQERFDEASAELIDRFTRRHPELDAAELVELLLDDKFLADGMLAHWSEEDLVRVLTEVVPRRAVLTREWSATPDLLHRWLDFLAEGQLLTSTDPVSALHDAVDAATPAYLSAMADPTEWSSEKFWTTTMRELGVDDSDDAAVEEFHDAVDAGEIDVDQDTADEITAREATEPEQQPKLWLSPVELTGSEPHREIAAGAPIMERIRAVVEHAGDGDVDKLAASLGSDTATAGLLLEWAQRAGLLRVSGERVVPTLIAAPLLAEPELLWTKLWQSFVLLDDVFRDGLEDIAADSDDDEDELPELVQSVLSVLYAAGEEVPLEVVAFTAADVSGAEDPSPVLALVKRIVEQWEAMGALRTRPATEEDRTALPVETFVELLPAGVWAARESLRAFGFHVPTTDALRLAPAELVALLFAAAPAPVQRALAASWVEDRGPKQAADELTGLLELVDDPVVRMPALALLEATGEEGVTAARVLVDDPVCGAAVRMWLQAATDEQVAREGDHLLFSVDAMAVTLETDVDLFVGDVAEQPEDEQLQLVGELAGSGHSHARALLAALAEHHEDEEVAAAARSALDV</sequence>
<organism evidence="1 2">
    <name type="scientific">Saccharopolyspora aridisoli</name>
    <dbReference type="NCBI Taxonomy" id="2530385"/>
    <lineage>
        <taxon>Bacteria</taxon>
        <taxon>Bacillati</taxon>
        <taxon>Actinomycetota</taxon>
        <taxon>Actinomycetes</taxon>
        <taxon>Pseudonocardiales</taxon>
        <taxon>Pseudonocardiaceae</taxon>
        <taxon>Saccharopolyspora</taxon>
    </lineage>
</organism>
<gene>
    <name evidence="1" type="ORF">E1161_09995</name>
</gene>
<comment type="caution">
    <text evidence="1">The sequence shown here is derived from an EMBL/GenBank/DDBJ whole genome shotgun (WGS) entry which is preliminary data.</text>
</comment>
<dbReference type="RefSeq" id="WP_132621898.1">
    <property type="nucleotide sequence ID" value="NZ_SMKV01000009.1"/>
</dbReference>
<evidence type="ECO:0000313" key="1">
    <source>
        <dbReference type="EMBL" id="TDC93747.1"/>
    </source>
</evidence>
<dbReference type="Proteomes" id="UP000294744">
    <property type="component" value="Unassembled WGS sequence"/>
</dbReference>
<dbReference type="OrthoDB" id="3578774at2"/>
<accession>A0A4R4UNP7</accession>
<dbReference type="EMBL" id="SMKV01000009">
    <property type="protein sequence ID" value="TDC93747.1"/>
    <property type="molecule type" value="Genomic_DNA"/>
</dbReference>
<proteinExistence type="predicted"/>
<reference evidence="1 2" key="1">
    <citation type="submission" date="2019-03" db="EMBL/GenBank/DDBJ databases">
        <title>Draft genome sequences of novel Actinobacteria.</title>
        <authorList>
            <person name="Sahin N."/>
            <person name="Ay H."/>
            <person name="Saygin H."/>
        </authorList>
    </citation>
    <scope>NUCLEOTIDE SEQUENCE [LARGE SCALE GENOMIC DNA]</scope>
    <source>
        <strain evidence="1 2">16K404</strain>
    </source>
</reference>